<gene>
    <name evidence="1" type="ORF">Lpp14_16441</name>
</gene>
<sequence>MAESVGIWLHDRNLKLISKDRDALS</sequence>
<protein>
    <submittedName>
        <fullName evidence="1">Uncharacterized protein</fullName>
    </submittedName>
</protein>
<accession>A0A829GIZ3</accession>
<dbReference type="EMBL" id="ANJZ01000434">
    <property type="protein sequence ID" value="EPC57403.1"/>
    <property type="molecule type" value="Genomic_DNA"/>
</dbReference>
<feature type="non-terminal residue" evidence="1">
    <location>
        <position position="25"/>
    </location>
</feature>
<evidence type="ECO:0000313" key="1">
    <source>
        <dbReference type="EMBL" id="EPC57403.1"/>
    </source>
</evidence>
<organism evidence="1 2">
    <name type="scientific">Lacticaseibacillus paracasei subsp. paracasei Lpp14</name>
    <dbReference type="NCBI Taxonomy" id="1256204"/>
    <lineage>
        <taxon>Bacteria</taxon>
        <taxon>Bacillati</taxon>
        <taxon>Bacillota</taxon>
        <taxon>Bacilli</taxon>
        <taxon>Lactobacillales</taxon>
        <taxon>Lactobacillaceae</taxon>
        <taxon>Lacticaseibacillus</taxon>
    </lineage>
</organism>
<dbReference type="Proteomes" id="UP000014264">
    <property type="component" value="Unassembled WGS sequence"/>
</dbReference>
<reference evidence="1 2" key="1">
    <citation type="journal article" date="2013" name="PLoS ONE">
        <title>Lactobacillus paracasei comparative genomics: towards species pan-genome definition and exploitation of diversity.</title>
        <authorList>
            <person name="Smokvina T."/>
            <person name="Wels M."/>
            <person name="Polka J."/>
            <person name="Chervaux C."/>
            <person name="Brisse S."/>
            <person name="Boekhorst J."/>
            <person name="van Hylckama Vlieg J.E."/>
            <person name="Siezen R.J."/>
        </authorList>
    </citation>
    <scope>NUCLEOTIDE SEQUENCE [LARGE SCALE GENOMIC DNA]</scope>
    <source>
        <strain evidence="1 2">Lpp14</strain>
    </source>
</reference>
<dbReference type="AlphaFoldDB" id="A0A829GIZ3"/>
<evidence type="ECO:0000313" key="2">
    <source>
        <dbReference type="Proteomes" id="UP000014264"/>
    </source>
</evidence>
<proteinExistence type="predicted"/>
<comment type="caution">
    <text evidence="1">The sequence shown here is derived from an EMBL/GenBank/DDBJ whole genome shotgun (WGS) entry which is preliminary data.</text>
</comment>
<name>A0A829GIZ3_LACPA</name>